<evidence type="ECO:0000313" key="1">
    <source>
        <dbReference type="EMBL" id="AUJ75364.1"/>
    </source>
</evidence>
<organism evidence="1 2">
    <name type="scientific">Bacillus siamensis</name>
    <dbReference type="NCBI Taxonomy" id="659243"/>
    <lineage>
        <taxon>Bacteria</taxon>
        <taxon>Bacillati</taxon>
        <taxon>Bacillota</taxon>
        <taxon>Bacilli</taxon>
        <taxon>Bacillales</taxon>
        <taxon>Bacillaceae</taxon>
        <taxon>Bacillus</taxon>
        <taxon>Bacillus amyloliquefaciens group</taxon>
    </lineage>
</organism>
<dbReference type="Proteomes" id="UP000234366">
    <property type="component" value="Chromosome"/>
</dbReference>
<dbReference type="Pfam" id="PF08960">
    <property type="entry name" value="STIV_B116-like"/>
    <property type="match status" value="1"/>
</dbReference>
<dbReference type="KEGG" id="bsia:CWD84_00240"/>
<accession>A0AAI8HJW9</accession>
<dbReference type="Gene3D" id="3.40.50.11170">
    <property type="entry name" value="Uncharacterised protein PF08960, DUF1874"/>
    <property type="match status" value="1"/>
</dbReference>
<dbReference type="SUPFAM" id="SSF143602">
    <property type="entry name" value="STIV B116-like"/>
    <property type="match status" value="1"/>
</dbReference>
<evidence type="ECO:0000313" key="2">
    <source>
        <dbReference type="Proteomes" id="UP000234366"/>
    </source>
</evidence>
<proteinExistence type="predicted"/>
<dbReference type="EMBL" id="CP025001">
    <property type="protein sequence ID" value="AUJ75364.1"/>
    <property type="molecule type" value="Genomic_DNA"/>
</dbReference>
<dbReference type="InterPro" id="IPR037236">
    <property type="entry name" value="STIV_B116-like_sf"/>
</dbReference>
<gene>
    <name evidence="1" type="ORF">CWD84_00240</name>
</gene>
<sequence>MEVALLNSLVLTNSGFYKADEITIQEVYGVLERCGWRYKSFIGHRSTALFMQALLGIRVEHNRKMFRHMKYQKAICFKLYDRFPEWKVLTERDLANAKYQFYLLTRLD</sequence>
<dbReference type="InterPro" id="IPR015055">
    <property type="entry name" value="STIV_B116-like"/>
</dbReference>
<keyword evidence="2" id="KW-1185">Reference proteome</keyword>
<dbReference type="AlphaFoldDB" id="A0AAI8HJW9"/>
<protein>
    <submittedName>
        <fullName evidence="1">DUF1874 domain-containing protein</fullName>
    </submittedName>
</protein>
<reference evidence="1 2" key="1">
    <citation type="submission" date="2017-11" db="EMBL/GenBank/DDBJ databases">
        <title>Genome sequence and genome mining of multiple bioactive secondary metabolites from a deep sea-derived Bacillus siamensis SCSIO 05746.</title>
        <authorList>
            <person name="Pan H.-Q."/>
            <person name="Ju J.-H."/>
        </authorList>
    </citation>
    <scope>NUCLEOTIDE SEQUENCE [LARGE SCALE GENOMIC DNA]</scope>
    <source>
        <strain evidence="1 2">SCSIO 05746</strain>
    </source>
</reference>
<name>A0AAI8HJW9_9BACI</name>
<dbReference type="RefSeq" id="WP_039062662.1">
    <property type="nucleotide sequence ID" value="NZ_CP025001.1"/>
</dbReference>